<dbReference type="EMBL" id="PPWZ01000044">
    <property type="protein sequence ID" value="POH36754.1"/>
    <property type="molecule type" value="Genomic_DNA"/>
</dbReference>
<evidence type="ECO:0000313" key="1">
    <source>
        <dbReference type="EMBL" id="POH36754.1"/>
    </source>
</evidence>
<reference evidence="1" key="1">
    <citation type="submission" date="2018-01" db="EMBL/GenBank/DDBJ databases">
        <title>Genome sequnecing of Lactobacillus formosensis KACC 18721.</title>
        <authorList>
            <person name="Kim S.-J."/>
            <person name="Heo J."/>
        </authorList>
    </citation>
    <scope>NUCLEOTIDE SEQUENCE</scope>
    <source>
        <strain evidence="1">KACC 18721</strain>
    </source>
</reference>
<dbReference type="PANTHER" id="PTHR46658">
    <property type="entry name" value="CYS OR MET METABOLISM PYRIDOXAL-PHOSPHATE-DEPENDENT ENZYME"/>
    <property type="match status" value="1"/>
</dbReference>
<dbReference type="AlphaFoldDB" id="A0A2P4R648"/>
<dbReference type="Gene3D" id="3.40.640.10">
    <property type="entry name" value="Type I PLP-dependent aspartate aminotransferase-like (Major domain)"/>
    <property type="match status" value="1"/>
</dbReference>
<dbReference type="Pfam" id="PF06838">
    <property type="entry name" value="Met_gamma_lyase"/>
    <property type="match status" value="1"/>
</dbReference>
<accession>A0A2P4R648</accession>
<gene>
    <name evidence="1" type="ORF">C2R26_06385</name>
</gene>
<dbReference type="SUPFAM" id="SSF53383">
    <property type="entry name" value="PLP-dependent transferases"/>
    <property type="match status" value="1"/>
</dbReference>
<dbReference type="InterPro" id="IPR015421">
    <property type="entry name" value="PyrdxlP-dep_Trfase_major"/>
</dbReference>
<protein>
    <submittedName>
        <fullName evidence="1">Aluminum resistance protein</fullName>
    </submittedName>
</protein>
<organism evidence="1">
    <name type="scientific">Companilactobacillus formosensis</name>
    <dbReference type="NCBI Taxonomy" id="1617889"/>
    <lineage>
        <taxon>Bacteria</taxon>
        <taxon>Bacillati</taxon>
        <taxon>Bacillota</taxon>
        <taxon>Bacilli</taxon>
        <taxon>Lactobacillales</taxon>
        <taxon>Lactobacillaceae</taxon>
        <taxon>Companilactobacillus</taxon>
    </lineage>
</organism>
<comment type="caution">
    <text evidence="1">The sequence shown here is derived from an EMBL/GenBank/DDBJ whole genome shotgun (WGS) entry which is preliminary data.</text>
</comment>
<dbReference type="Gene3D" id="3.90.1150.60">
    <property type="entry name" value="Methioning gamme-lyase, C-terminal domain"/>
    <property type="match status" value="1"/>
</dbReference>
<sequence>MSLLWTDDLPADLKTKVAKVEKLIQPRLAEIDQQVLYNQQRVLNLFRKHRVGEEDLVPSTGYGYDDIGRDKIEAIYADYFKVDDALVRPQFASGTHAISTALFSMLRPGNTLYYLTGTPYDTIQEVIGLAGNKRGNMQEYGINFKTTELLDDGSVDYENAEKALKADDTIKVVAIQRSRGYAVRDSFTVEKIAKMIKFVKDIRPDVNVFIDNCYGEFSEMEEPTFYGADIMAGSLYKNAGAGLVKSGAYIVGREDLVDGAGSRLTVPGAGKGEGATWGYLRDFYQGFFMAAHTTGEALKGMIFTSALSEEMGMSVSPKWDAPRTDIVQTVSFGDPDPMVKFCAAIQHFSPMNSFVDPIPSHQDGYEDDVVMASGSFVEGSTIELSSDGPIRPPYSLYIQGGLSYAHVQIAITQAVKETFYK</sequence>
<dbReference type="PANTHER" id="PTHR46658:SF1">
    <property type="entry name" value="CYS OR MET METABOLISM PYRIDOXAL-PHOSPHATE-DEPENDENT ENZYME"/>
    <property type="match status" value="1"/>
</dbReference>
<dbReference type="InterPro" id="IPR015424">
    <property type="entry name" value="PyrdxlP-dep_Trfase"/>
</dbReference>
<dbReference type="InterPro" id="IPR009651">
    <property type="entry name" value="Met_g_lyase_put"/>
</dbReference>
<proteinExistence type="predicted"/>
<name>A0A2P4R648_9LACO</name>